<reference evidence="3" key="1">
    <citation type="journal article" date="2019" name="Int. J. Syst. Evol. Microbiol.">
        <title>The Global Catalogue of Microorganisms (GCM) 10K type strain sequencing project: providing services to taxonomists for standard genome sequencing and annotation.</title>
        <authorList>
            <consortium name="The Broad Institute Genomics Platform"/>
            <consortium name="The Broad Institute Genome Sequencing Center for Infectious Disease"/>
            <person name="Wu L."/>
            <person name="Ma J."/>
        </authorList>
    </citation>
    <scope>NUCLEOTIDE SEQUENCE [LARGE SCALE GENOMIC DNA]</scope>
    <source>
        <strain evidence="3">CGMCC 1.15419</strain>
    </source>
</reference>
<feature type="compositionally biased region" description="Basic and acidic residues" evidence="1">
    <location>
        <begin position="18"/>
        <end position="27"/>
    </location>
</feature>
<dbReference type="EMBL" id="BMIV01000017">
    <property type="protein sequence ID" value="GGF77621.1"/>
    <property type="molecule type" value="Genomic_DNA"/>
</dbReference>
<protein>
    <submittedName>
        <fullName evidence="2">Uncharacterized protein</fullName>
    </submittedName>
</protein>
<evidence type="ECO:0000256" key="1">
    <source>
        <dbReference type="SAM" id="MobiDB-lite"/>
    </source>
</evidence>
<evidence type="ECO:0000313" key="2">
    <source>
        <dbReference type="EMBL" id="GGF77621.1"/>
    </source>
</evidence>
<comment type="caution">
    <text evidence="2">The sequence shown here is derived from an EMBL/GenBank/DDBJ whole genome shotgun (WGS) entry which is preliminary data.</text>
</comment>
<evidence type="ECO:0000313" key="3">
    <source>
        <dbReference type="Proteomes" id="UP000640509"/>
    </source>
</evidence>
<feature type="region of interest" description="Disordered" evidence="1">
    <location>
        <begin position="1"/>
        <end position="42"/>
    </location>
</feature>
<organism evidence="2 3">
    <name type="scientific">Paracoccus acridae</name>
    <dbReference type="NCBI Taxonomy" id="1795310"/>
    <lineage>
        <taxon>Bacteria</taxon>
        <taxon>Pseudomonadati</taxon>
        <taxon>Pseudomonadota</taxon>
        <taxon>Alphaproteobacteria</taxon>
        <taxon>Rhodobacterales</taxon>
        <taxon>Paracoccaceae</taxon>
        <taxon>Paracoccus</taxon>
    </lineage>
</organism>
<proteinExistence type="predicted"/>
<keyword evidence="3" id="KW-1185">Reference proteome</keyword>
<name>A0ABQ1VN24_9RHOB</name>
<accession>A0ABQ1VN24</accession>
<sequence length="70" mass="7471">MAVLIPIAPKDSPAKPNGEYKDPNRDCEDAEASQKMADEGGVLHKKNRLPVREIRGGQSSCSGGSICLFS</sequence>
<gene>
    <name evidence="2" type="ORF">GCM10011402_32790</name>
</gene>
<dbReference type="Proteomes" id="UP000640509">
    <property type="component" value="Unassembled WGS sequence"/>
</dbReference>